<dbReference type="SMART" id="SM00862">
    <property type="entry name" value="Trans_reg_C"/>
    <property type="match status" value="1"/>
</dbReference>
<evidence type="ECO:0000256" key="6">
    <source>
        <dbReference type="ARBA" id="ARBA00023163"/>
    </source>
</evidence>
<dbReference type="SUPFAM" id="SSF52172">
    <property type="entry name" value="CheY-like"/>
    <property type="match status" value="1"/>
</dbReference>
<evidence type="ECO:0000256" key="4">
    <source>
        <dbReference type="ARBA" id="ARBA00023015"/>
    </source>
</evidence>
<accession>A0A1H0CPM5</accession>
<dbReference type="RefSeq" id="WP_090841422.1">
    <property type="nucleotide sequence ID" value="NZ_FNIL01000002.1"/>
</dbReference>
<feature type="DNA-binding region" description="OmpR/PhoB-type" evidence="8">
    <location>
        <begin position="135"/>
        <end position="234"/>
    </location>
</feature>
<dbReference type="GO" id="GO:0005829">
    <property type="term" value="C:cytosol"/>
    <property type="evidence" value="ECO:0007669"/>
    <property type="project" value="TreeGrafter"/>
</dbReference>
<name>A0A1H0CPM5_9BACI</name>
<dbReference type="InterPro" id="IPR039420">
    <property type="entry name" value="WalR-like"/>
</dbReference>
<keyword evidence="2" id="KW-0597">Phosphoprotein</keyword>
<comment type="caution">
    <text evidence="7">Lacks conserved residue(s) required for the propagation of feature annotation.</text>
</comment>
<evidence type="ECO:0000313" key="12">
    <source>
        <dbReference type="Proteomes" id="UP000198778"/>
    </source>
</evidence>
<keyword evidence="6" id="KW-0804">Transcription</keyword>
<dbReference type="Proteomes" id="UP000198778">
    <property type="component" value="Unassembled WGS sequence"/>
</dbReference>
<keyword evidence="12" id="KW-1185">Reference proteome</keyword>
<evidence type="ECO:0000256" key="2">
    <source>
        <dbReference type="ARBA" id="ARBA00022553"/>
    </source>
</evidence>
<dbReference type="Gene3D" id="6.10.250.690">
    <property type="match status" value="1"/>
</dbReference>
<reference evidence="12" key="1">
    <citation type="submission" date="2016-10" db="EMBL/GenBank/DDBJ databases">
        <authorList>
            <person name="Varghese N."/>
            <person name="Submissions S."/>
        </authorList>
    </citation>
    <scope>NUCLEOTIDE SEQUENCE [LARGE SCALE GENOMIC DNA]</scope>
    <source>
        <strain evidence="12">CGMCC 1.10369</strain>
    </source>
</reference>
<evidence type="ECO:0000313" key="11">
    <source>
        <dbReference type="EMBL" id="SDN59814.1"/>
    </source>
</evidence>
<dbReference type="PROSITE" id="PS50110">
    <property type="entry name" value="RESPONSE_REGULATORY"/>
    <property type="match status" value="1"/>
</dbReference>
<dbReference type="AlphaFoldDB" id="A0A1H0CPM5"/>
<dbReference type="PANTHER" id="PTHR48111">
    <property type="entry name" value="REGULATOR OF RPOS"/>
    <property type="match status" value="1"/>
</dbReference>
<dbReference type="GO" id="GO:0000156">
    <property type="term" value="F:phosphorelay response regulator activity"/>
    <property type="evidence" value="ECO:0007669"/>
    <property type="project" value="TreeGrafter"/>
</dbReference>
<dbReference type="Gene3D" id="1.10.10.10">
    <property type="entry name" value="Winged helix-like DNA-binding domain superfamily/Winged helix DNA-binding domain"/>
    <property type="match status" value="1"/>
</dbReference>
<keyword evidence="5 8" id="KW-0238">DNA-binding</keyword>
<dbReference type="InterPro" id="IPR001867">
    <property type="entry name" value="OmpR/PhoB-type_DNA-bd"/>
</dbReference>
<keyword evidence="3" id="KW-0902">Two-component regulatory system</keyword>
<evidence type="ECO:0000256" key="3">
    <source>
        <dbReference type="ARBA" id="ARBA00023012"/>
    </source>
</evidence>
<dbReference type="InterPro" id="IPR011006">
    <property type="entry name" value="CheY-like_superfamily"/>
</dbReference>
<dbReference type="OrthoDB" id="2964892at2"/>
<keyword evidence="4" id="KW-0805">Transcription regulation</keyword>
<protein>
    <submittedName>
        <fullName evidence="11">Two-component system, OmpR family, alkaline phosphatase synthesis response regulator PhoP</fullName>
    </submittedName>
</protein>
<dbReference type="SMART" id="SM00448">
    <property type="entry name" value="REC"/>
    <property type="match status" value="1"/>
</dbReference>
<dbReference type="Pfam" id="PF00486">
    <property type="entry name" value="Trans_reg_C"/>
    <property type="match status" value="1"/>
</dbReference>
<dbReference type="CDD" id="cd00383">
    <property type="entry name" value="trans_reg_C"/>
    <property type="match status" value="1"/>
</dbReference>
<comment type="subcellular location">
    <subcellularLocation>
        <location evidence="1">Cytoplasm</location>
    </subcellularLocation>
</comment>
<dbReference type="InterPro" id="IPR001789">
    <property type="entry name" value="Sig_transdc_resp-reg_receiver"/>
</dbReference>
<dbReference type="InterPro" id="IPR016032">
    <property type="entry name" value="Sig_transdc_resp-reg_C-effctor"/>
</dbReference>
<dbReference type="STRING" id="745820.SAMN04488053_102181"/>
<gene>
    <name evidence="11" type="ORF">SAMN04488053_102181</name>
</gene>
<dbReference type="EMBL" id="FNIL01000002">
    <property type="protein sequence ID" value="SDN59814.1"/>
    <property type="molecule type" value="Genomic_DNA"/>
</dbReference>
<evidence type="ECO:0000256" key="5">
    <source>
        <dbReference type="ARBA" id="ARBA00023125"/>
    </source>
</evidence>
<evidence type="ECO:0000259" key="10">
    <source>
        <dbReference type="PROSITE" id="PS51755"/>
    </source>
</evidence>
<evidence type="ECO:0000256" key="1">
    <source>
        <dbReference type="ARBA" id="ARBA00004496"/>
    </source>
</evidence>
<dbReference type="Gene3D" id="3.40.50.2300">
    <property type="match status" value="1"/>
</dbReference>
<dbReference type="PANTHER" id="PTHR48111:SF40">
    <property type="entry name" value="PHOSPHATE REGULON TRANSCRIPTIONAL REGULATORY PROTEIN PHOB"/>
    <property type="match status" value="1"/>
</dbReference>
<dbReference type="GO" id="GO:0032993">
    <property type="term" value="C:protein-DNA complex"/>
    <property type="evidence" value="ECO:0007669"/>
    <property type="project" value="TreeGrafter"/>
</dbReference>
<dbReference type="Pfam" id="PF00072">
    <property type="entry name" value="Response_reg"/>
    <property type="match status" value="1"/>
</dbReference>
<feature type="domain" description="OmpR/PhoB-type" evidence="10">
    <location>
        <begin position="135"/>
        <end position="234"/>
    </location>
</feature>
<proteinExistence type="predicted"/>
<organism evidence="11 12">
    <name type="scientific">Alkalicoccus daliensis</name>
    <dbReference type="NCBI Taxonomy" id="745820"/>
    <lineage>
        <taxon>Bacteria</taxon>
        <taxon>Bacillati</taxon>
        <taxon>Bacillota</taxon>
        <taxon>Bacilli</taxon>
        <taxon>Bacillales</taxon>
        <taxon>Bacillaceae</taxon>
        <taxon>Alkalicoccus</taxon>
    </lineage>
</organism>
<sequence>MSEQTILIVEKEASLQKEIEHAFQQAGFRSWKTSLQEEAMNMIQQMKPAGVVIGSELKDGSGLDLCRAIRQAKNWTPLVMVTEAANEIDCVLSLELGADDYVTKPLRLKELVARMKAVLRRGSLCCGTEVERTEPGILRNGELKINSEQFAVSFRGEWIDVTRKEFELLVFFANHLDQSFSREELLEAISTEEQGMDKRIIDVFVSRIRQKIEPNKQHPNYIKTVRGVGYMMRSQTSSIAR</sequence>
<evidence type="ECO:0000259" key="9">
    <source>
        <dbReference type="PROSITE" id="PS50110"/>
    </source>
</evidence>
<dbReference type="SUPFAM" id="SSF46894">
    <property type="entry name" value="C-terminal effector domain of the bipartite response regulators"/>
    <property type="match status" value="1"/>
</dbReference>
<dbReference type="GO" id="GO:0006355">
    <property type="term" value="P:regulation of DNA-templated transcription"/>
    <property type="evidence" value="ECO:0007669"/>
    <property type="project" value="InterPro"/>
</dbReference>
<evidence type="ECO:0000256" key="7">
    <source>
        <dbReference type="PROSITE-ProRule" id="PRU00169"/>
    </source>
</evidence>
<evidence type="ECO:0000256" key="8">
    <source>
        <dbReference type="PROSITE-ProRule" id="PRU01091"/>
    </source>
</evidence>
<dbReference type="PROSITE" id="PS51755">
    <property type="entry name" value="OMPR_PHOB"/>
    <property type="match status" value="1"/>
</dbReference>
<dbReference type="GO" id="GO:0000976">
    <property type="term" value="F:transcription cis-regulatory region binding"/>
    <property type="evidence" value="ECO:0007669"/>
    <property type="project" value="TreeGrafter"/>
</dbReference>
<dbReference type="InterPro" id="IPR036388">
    <property type="entry name" value="WH-like_DNA-bd_sf"/>
</dbReference>
<feature type="domain" description="Response regulatory" evidence="9">
    <location>
        <begin position="5"/>
        <end position="119"/>
    </location>
</feature>